<keyword evidence="4" id="KW-1185">Reference proteome</keyword>
<dbReference type="GO" id="GO:0016740">
    <property type="term" value="F:transferase activity"/>
    <property type="evidence" value="ECO:0007669"/>
    <property type="project" value="UniProtKB-KW"/>
</dbReference>
<dbReference type="InterPro" id="IPR029063">
    <property type="entry name" value="SAM-dependent_MTases_sf"/>
</dbReference>
<dbReference type="InterPro" id="IPR041698">
    <property type="entry name" value="Methyltransf_25"/>
</dbReference>
<gene>
    <name evidence="3" type="ORF">JCM19235_3572</name>
</gene>
<evidence type="ECO:0000259" key="2">
    <source>
        <dbReference type="Pfam" id="PF13649"/>
    </source>
</evidence>
<name>A0A090RYP7_9VIBR</name>
<dbReference type="Proteomes" id="UP000029228">
    <property type="component" value="Unassembled WGS sequence"/>
</dbReference>
<sequence>MFNKLNDATEKPQVWSAYTADLLWTDTHIAKQMLAFHLNPDIEAASRSFSFIDESVDWLVNEFDLNASSKTIDFGCGPGLYTHRLKSRGIGTVIGLDFSENSLRYAKQQAEQAGLEVEYRLGNYLDHHETRMFDLITMVMCDFCALNPTQRSSLLAKFKSMLAPNGSIALDVYTTTRFAKQSESLTLDKNAMNGFWSAQDYWCIQSNFTYLDEKVTLDKYVIYEEESEKTVYNWLQHFSLEQIKTELAPHGLTIKASYRDLRGKPFEEADEMAVVIGHTPS</sequence>
<evidence type="ECO:0000313" key="4">
    <source>
        <dbReference type="Proteomes" id="UP000029228"/>
    </source>
</evidence>
<comment type="caution">
    <text evidence="3">The sequence shown here is derived from an EMBL/GenBank/DDBJ whole genome shotgun (WGS) entry which is preliminary data.</text>
</comment>
<accession>A0A090RYP7</accession>
<dbReference type="OrthoDB" id="9791837at2"/>
<dbReference type="CDD" id="cd02440">
    <property type="entry name" value="AdoMet_MTases"/>
    <property type="match status" value="1"/>
</dbReference>
<dbReference type="AlphaFoldDB" id="A0A090RYP7"/>
<organism evidence="3 4">
    <name type="scientific">Vibrio maritimus</name>
    <dbReference type="NCBI Taxonomy" id="990268"/>
    <lineage>
        <taxon>Bacteria</taxon>
        <taxon>Pseudomonadati</taxon>
        <taxon>Pseudomonadota</taxon>
        <taxon>Gammaproteobacteria</taxon>
        <taxon>Vibrionales</taxon>
        <taxon>Vibrionaceae</taxon>
        <taxon>Vibrio</taxon>
    </lineage>
</organism>
<reference evidence="3 4" key="2">
    <citation type="submission" date="2014-09" db="EMBL/GenBank/DDBJ databases">
        <authorList>
            <consortium name="NBRP consortium"/>
            <person name="Sawabe T."/>
            <person name="Meirelles P."/>
            <person name="Nakanishi M."/>
            <person name="Sayaka M."/>
            <person name="Hattori M."/>
            <person name="Ohkuma M."/>
        </authorList>
    </citation>
    <scope>NUCLEOTIDE SEQUENCE [LARGE SCALE GENOMIC DNA]</scope>
    <source>
        <strain evidence="4">JCM19235</strain>
    </source>
</reference>
<keyword evidence="1" id="KW-0808">Transferase</keyword>
<dbReference type="STRING" id="990268.JCM19235_3572"/>
<dbReference type="SUPFAM" id="SSF53335">
    <property type="entry name" value="S-adenosyl-L-methionine-dependent methyltransferases"/>
    <property type="match status" value="1"/>
</dbReference>
<evidence type="ECO:0000256" key="1">
    <source>
        <dbReference type="ARBA" id="ARBA00022679"/>
    </source>
</evidence>
<dbReference type="Gene3D" id="3.40.50.150">
    <property type="entry name" value="Vaccinia Virus protein VP39"/>
    <property type="match status" value="1"/>
</dbReference>
<feature type="domain" description="Methyltransferase" evidence="2">
    <location>
        <begin position="72"/>
        <end position="166"/>
    </location>
</feature>
<protein>
    <recommendedName>
        <fullName evidence="2">Methyltransferase domain-containing protein</fullName>
    </recommendedName>
</protein>
<dbReference type="Pfam" id="PF13649">
    <property type="entry name" value="Methyltransf_25"/>
    <property type="match status" value="1"/>
</dbReference>
<proteinExistence type="predicted"/>
<dbReference type="PANTHER" id="PTHR43861">
    <property type="entry name" value="TRANS-ACONITATE 2-METHYLTRANSFERASE-RELATED"/>
    <property type="match status" value="1"/>
</dbReference>
<reference evidence="3 4" key="1">
    <citation type="submission" date="2014-09" db="EMBL/GenBank/DDBJ databases">
        <title>Vibrio maritimus JCM 19235. (C45) whole genome shotgun sequence.</title>
        <authorList>
            <person name="Sawabe T."/>
            <person name="Meirelles P."/>
            <person name="Nakanishi M."/>
            <person name="Sayaka M."/>
            <person name="Hattori M."/>
            <person name="Ohkuma M."/>
        </authorList>
    </citation>
    <scope>NUCLEOTIDE SEQUENCE [LARGE SCALE GENOMIC DNA]</scope>
    <source>
        <strain evidence="4">JCM19235</strain>
    </source>
</reference>
<dbReference type="EMBL" id="BBMR01000006">
    <property type="protein sequence ID" value="GAL20570.1"/>
    <property type="molecule type" value="Genomic_DNA"/>
</dbReference>
<evidence type="ECO:0000313" key="3">
    <source>
        <dbReference type="EMBL" id="GAL20570.1"/>
    </source>
</evidence>